<dbReference type="STRING" id="8090.ENSORLP00000043556"/>
<dbReference type="InterPro" id="IPR001878">
    <property type="entry name" value="Znf_CCHC"/>
</dbReference>
<organism evidence="3 4">
    <name type="scientific">Oryzias latipes</name>
    <name type="common">Japanese rice fish</name>
    <name type="synonym">Japanese killifish</name>
    <dbReference type="NCBI Taxonomy" id="8090"/>
    <lineage>
        <taxon>Eukaryota</taxon>
        <taxon>Metazoa</taxon>
        <taxon>Chordata</taxon>
        <taxon>Craniata</taxon>
        <taxon>Vertebrata</taxon>
        <taxon>Euteleostomi</taxon>
        <taxon>Actinopterygii</taxon>
        <taxon>Neopterygii</taxon>
        <taxon>Teleostei</taxon>
        <taxon>Neoteleostei</taxon>
        <taxon>Acanthomorphata</taxon>
        <taxon>Ovalentaria</taxon>
        <taxon>Atherinomorphae</taxon>
        <taxon>Beloniformes</taxon>
        <taxon>Adrianichthyidae</taxon>
        <taxon>Oryziinae</taxon>
        <taxon>Oryzias</taxon>
    </lineage>
</organism>
<reference evidence="3" key="2">
    <citation type="submission" date="2025-08" db="UniProtKB">
        <authorList>
            <consortium name="Ensembl"/>
        </authorList>
    </citation>
    <scope>IDENTIFICATION</scope>
    <source>
        <strain evidence="3">Hd-rR</strain>
    </source>
</reference>
<sequence>MPKGSPTASQSTANTPILLVVPSQPQAPTLSFPSVASGSSAGFSFTLPPARVPAKPTMPFKSHKPCAACGISRCGGLRKRYTPSKDKVANREPPKVKYERDLTIHVELIGQDPVSVTEIIRYSRLLCGGVVACRTVGSKRFELTMSNPVGRDKLLDGFKIGNTMVQGKSIANDELVVSFLGLPAYITDEEILEKLEGWKVSAVSPIKRRMWPGTSVADGTRFVKVKFNDSVQSLPYSAKFNTATGPEFFRVIHDKQVKVCRICIRPGHIVRDCPEFLCNKCGIQGHYARECVTSITKCAECLNKKENCVCLSENEDDEASAIDADERDSMSEGECLSDSVPDRQVSAALQGTTDAAHRSAEGGGVLGQQAAQSSPDLIDCKTDYACFKRKKTLTFYKKLKSFRKTNLFQKYKTFRKTNLLGKQKSFGKI</sequence>
<dbReference type="SUPFAM" id="SSF57756">
    <property type="entry name" value="Retrovirus zinc finger-like domains"/>
    <property type="match status" value="1"/>
</dbReference>
<dbReference type="SMART" id="SM00343">
    <property type="entry name" value="ZnF_C2HC"/>
    <property type="match status" value="2"/>
</dbReference>
<dbReference type="InParanoid" id="A0A3B3II07"/>
<keyword evidence="1" id="KW-0479">Metal-binding</keyword>
<keyword evidence="1" id="KW-0863">Zinc-finger</keyword>
<keyword evidence="4" id="KW-1185">Reference proteome</keyword>
<reference evidence="3 4" key="1">
    <citation type="journal article" date="2007" name="Nature">
        <title>The medaka draft genome and insights into vertebrate genome evolution.</title>
        <authorList>
            <person name="Kasahara M."/>
            <person name="Naruse K."/>
            <person name="Sasaki S."/>
            <person name="Nakatani Y."/>
            <person name="Qu W."/>
            <person name="Ahsan B."/>
            <person name="Yamada T."/>
            <person name="Nagayasu Y."/>
            <person name="Doi K."/>
            <person name="Kasai Y."/>
            <person name="Jindo T."/>
            <person name="Kobayashi D."/>
            <person name="Shimada A."/>
            <person name="Toyoda A."/>
            <person name="Kuroki Y."/>
            <person name="Fujiyama A."/>
            <person name="Sasaki T."/>
            <person name="Shimizu A."/>
            <person name="Asakawa S."/>
            <person name="Shimizu N."/>
            <person name="Hashimoto S."/>
            <person name="Yang J."/>
            <person name="Lee Y."/>
            <person name="Matsushima K."/>
            <person name="Sugano S."/>
            <person name="Sakaizumi M."/>
            <person name="Narita T."/>
            <person name="Ohishi K."/>
            <person name="Haga S."/>
            <person name="Ohta F."/>
            <person name="Nomoto H."/>
            <person name="Nogata K."/>
            <person name="Morishita T."/>
            <person name="Endo T."/>
            <person name="Shin-I T."/>
            <person name="Takeda H."/>
            <person name="Morishita S."/>
            <person name="Kohara Y."/>
        </authorList>
    </citation>
    <scope>NUCLEOTIDE SEQUENCE [LARGE SCALE GENOMIC DNA]</scope>
    <source>
        <strain evidence="3 4">Hd-rR</strain>
    </source>
</reference>
<dbReference type="Pfam" id="PF00098">
    <property type="entry name" value="zf-CCHC"/>
    <property type="match status" value="2"/>
</dbReference>
<proteinExistence type="predicted"/>
<name>A0A3B3II07_ORYLA</name>
<dbReference type="GeneTree" id="ENSGT01100000263588"/>
<evidence type="ECO:0000313" key="3">
    <source>
        <dbReference type="Ensembl" id="ENSORLP00000043556.1"/>
    </source>
</evidence>
<evidence type="ECO:0000256" key="1">
    <source>
        <dbReference type="PROSITE-ProRule" id="PRU00047"/>
    </source>
</evidence>
<dbReference type="PROSITE" id="PS50158">
    <property type="entry name" value="ZF_CCHC"/>
    <property type="match status" value="2"/>
</dbReference>
<feature type="domain" description="CCHC-type" evidence="2">
    <location>
        <begin position="278"/>
        <end position="291"/>
    </location>
</feature>
<dbReference type="GO" id="GO:0008270">
    <property type="term" value="F:zinc ion binding"/>
    <property type="evidence" value="ECO:0007669"/>
    <property type="project" value="UniProtKB-KW"/>
</dbReference>
<protein>
    <recommendedName>
        <fullName evidence="2">CCHC-type domain-containing protein</fullName>
    </recommendedName>
</protein>
<dbReference type="AlphaFoldDB" id="A0A3B3II07"/>
<dbReference type="Bgee" id="ENSORLG00000026580">
    <property type="expression patterns" value="Expressed in testis and 3 other cell types or tissues"/>
</dbReference>
<dbReference type="InterPro" id="IPR036875">
    <property type="entry name" value="Znf_CCHC_sf"/>
</dbReference>
<keyword evidence="1" id="KW-0862">Zinc</keyword>
<dbReference type="Ensembl" id="ENSORLT00000036098.1">
    <property type="protein sequence ID" value="ENSORLP00000043556.1"/>
    <property type="gene ID" value="ENSORLG00000026580.1"/>
</dbReference>
<dbReference type="Proteomes" id="UP000001038">
    <property type="component" value="Chromosome 3"/>
</dbReference>
<dbReference type="GO" id="GO:0003676">
    <property type="term" value="F:nucleic acid binding"/>
    <property type="evidence" value="ECO:0007669"/>
    <property type="project" value="InterPro"/>
</dbReference>
<feature type="domain" description="CCHC-type" evidence="2">
    <location>
        <begin position="260"/>
        <end position="275"/>
    </location>
</feature>
<evidence type="ECO:0000313" key="4">
    <source>
        <dbReference type="Proteomes" id="UP000001038"/>
    </source>
</evidence>
<accession>A0A3B3II07</accession>
<dbReference type="Gene3D" id="4.10.60.10">
    <property type="entry name" value="Zinc finger, CCHC-type"/>
    <property type="match status" value="1"/>
</dbReference>
<evidence type="ECO:0000259" key="2">
    <source>
        <dbReference type="PROSITE" id="PS50158"/>
    </source>
</evidence>
<reference evidence="3" key="3">
    <citation type="submission" date="2025-09" db="UniProtKB">
        <authorList>
            <consortium name="Ensembl"/>
        </authorList>
    </citation>
    <scope>IDENTIFICATION</scope>
    <source>
        <strain evidence="3">Hd-rR</strain>
    </source>
</reference>